<keyword evidence="3" id="KW-0804">Transcription</keyword>
<evidence type="ECO:0000259" key="4">
    <source>
        <dbReference type="PROSITE" id="PS50987"/>
    </source>
</evidence>
<dbReference type="InterPro" id="IPR001845">
    <property type="entry name" value="HTH_ArsR_DNA-bd_dom"/>
</dbReference>
<keyword evidence="1" id="KW-0805">Transcription regulation</keyword>
<keyword evidence="6" id="KW-1185">Reference proteome</keyword>
<dbReference type="OrthoDB" id="3628603at2"/>
<organism evidence="5 6">
    <name type="scientific">Agromyces albus</name>
    <dbReference type="NCBI Taxonomy" id="205332"/>
    <lineage>
        <taxon>Bacteria</taxon>
        <taxon>Bacillati</taxon>
        <taxon>Actinomycetota</taxon>
        <taxon>Actinomycetes</taxon>
        <taxon>Micrococcales</taxon>
        <taxon>Microbacteriaceae</taxon>
        <taxon>Agromyces</taxon>
    </lineage>
</organism>
<dbReference type="GO" id="GO:0003700">
    <property type="term" value="F:DNA-binding transcription factor activity"/>
    <property type="evidence" value="ECO:0007669"/>
    <property type="project" value="InterPro"/>
</dbReference>
<proteinExistence type="predicted"/>
<dbReference type="PANTHER" id="PTHR33154:SF33">
    <property type="entry name" value="TRANSCRIPTIONAL REPRESSOR SDPR"/>
    <property type="match status" value="1"/>
</dbReference>
<evidence type="ECO:0000313" key="6">
    <source>
        <dbReference type="Proteomes" id="UP000293865"/>
    </source>
</evidence>
<gene>
    <name evidence="5" type="ORF">ESP51_07870</name>
</gene>
<dbReference type="Gene3D" id="1.10.10.10">
    <property type="entry name" value="Winged helix-like DNA-binding domain superfamily/Winged helix DNA-binding domain"/>
    <property type="match status" value="1"/>
</dbReference>
<dbReference type="InterPro" id="IPR051081">
    <property type="entry name" value="HTH_MetalResp_TranReg"/>
</dbReference>
<evidence type="ECO:0000256" key="3">
    <source>
        <dbReference type="ARBA" id="ARBA00023163"/>
    </source>
</evidence>
<dbReference type="PROSITE" id="PS50987">
    <property type="entry name" value="HTH_ARSR_2"/>
    <property type="match status" value="1"/>
</dbReference>
<dbReference type="InterPro" id="IPR036388">
    <property type="entry name" value="WH-like_DNA-bd_sf"/>
</dbReference>
<comment type="caution">
    <text evidence="5">The sequence shown here is derived from an EMBL/GenBank/DDBJ whole genome shotgun (WGS) entry which is preliminary data.</text>
</comment>
<dbReference type="EMBL" id="SDPN01000011">
    <property type="protein sequence ID" value="RXZ71513.1"/>
    <property type="molecule type" value="Genomic_DNA"/>
</dbReference>
<evidence type="ECO:0000313" key="5">
    <source>
        <dbReference type="EMBL" id="RXZ71513.1"/>
    </source>
</evidence>
<accession>A0A4Q2L527</accession>
<dbReference type="SUPFAM" id="SSF46785">
    <property type="entry name" value="Winged helix' DNA-binding domain"/>
    <property type="match status" value="1"/>
</dbReference>
<dbReference type="InterPro" id="IPR036390">
    <property type="entry name" value="WH_DNA-bd_sf"/>
</dbReference>
<evidence type="ECO:0000256" key="1">
    <source>
        <dbReference type="ARBA" id="ARBA00023015"/>
    </source>
</evidence>
<dbReference type="GO" id="GO:0003677">
    <property type="term" value="F:DNA binding"/>
    <property type="evidence" value="ECO:0007669"/>
    <property type="project" value="UniProtKB-KW"/>
</dbReference>
<dbReference type="InterPro" id="IPR011991">
    <property type="entry name" value="ArsR-like_HTH"/>
</dbReference>
<feature type="domain" description="HTH arsR-type" evidence="4">
    <location>
        <begin position="1"/>
        <end position="96"/>
    </location>
</feature>
<dbReference type="CDD" id="cd00090">
    <property type="entry name" value="HTH_ARSR"/>
    <property type="match status" value="1"/>
</dbReference>
<name>A0A4Q2L527_9MICO</name>
<keyword evidence="2" id="KW-0238">DNA-binding</keyword>
<dbReference type="SMART" id="SM00418">
    <property type="entry name" value="HTH_ARSR"/>
    <property type="match status" value="1"/>
</dbReference>
<dbReference type="AlphaFoldDB" id="A0A4Q2L527"/>
<dbReference type="PANTHER" id="PTHR33154">
    <property type="entry name" value="TRANSCRIPTIONAL REGULATOR, ARSR FAMILY"/>
    <property type="match status" value="1"/>
</dbReference>
<protein>
    <submittedName>
        <fullName evidence="5">Transcriptional regulator</fullName>
    </submittedName>
</protein>
<reference evidence="5 6" key="1">
    <citation type="submission" date="2019-01" db="EMBL/GenBank/DDBJ databases">
        <title>Agromyces.</title>
        <authorList>
            <person name="Li J."/>
        </authorList>
    </citation>
    <scope>NUCLEOTIDE SEQUENCE [LARGE SCALE GENOMIC DNA]</scope>
    <source>
        <strain evidence="5 6">DSM 15934</strain>
    </source>
</reference>
<dbReference type="Proteomes" id="UP000293865">
    <property type="component" value="Unassembled WGS sequence"/>
</dbReference>
<sequence length="96" mass="10397">MVAAFKALGHPTRLAILGWLKEPESFPPQDRPAAEVGVCLKHIQARAGVSQSTASQFMATLQRAGLVTCTRVGQWSHYRRDEDAIAALGQKVALNV</sequence>
<evidence type="ECO:0000256" key="2">
    <source>
        <dbReference type="ARBA" id="ARBA00023125"/>
    </source>
</evidence>